<organism evidence="6 7">
    <name type="scientific">Clavelina lepadiformis</name>
    <name type="common">Light-bulb sea squirt</name>
    <name type="synonym">Ascidia lepadiformis</name>
    <dbReference type="NCBI Taxonomy" id="159417"/>
    <lineage>
        <taxon>Eukaryota</taxon>
        <taxon>Metazoa</taxon>
        <taxon>Chordata</taxon>
        <taxon>Tunicata</taxon>
        <taxon>Ascidiacea</taxon>
        <taxon>Aplousobranchia</taxon>
        <taxon>Clavelinidae</taxon>
        <taxon>Clavelina</taxon>
    </lineage>
</organism>
<evidence type="ECO:0000256" key="4">
    <source>
        <dbReference type="SAM" id="SignalP"/>
    </source>
</evidence>
<dbReference type="InterPro" id="IPR043504">
    <property type="entry name" value="Peptidase_S1_PA_chymotrypsin"/>
</dbReference>
<feature type="chain" id="PRO_5045274194" description="Peptidase S1 domain-containing protein" evidence="4">
    <location>
        <begin position="25"/>
        <end position="1004"/>
    </location>
</feature>
<evidence type="ECO:0000256" key="2">
    <source>
        <dbReference type="RuleBase" id="RU363034"/>
    </source>
</evidence>
<keyword evidence="2" id="KW-0720">Serine protease</keyword>
<dbReference type="PROSITE" id="PS00134">
    <property type="entry name" value="TRYPSIN_HIS"/>
    <property type="match status" value="1"/>
</dbReference>
<dbReference type="InterPro" id="IPR001254">
    <property type="entry name" value="Trypsin_dom"/>
</dbReference>
<dbReference type="InterPro" id="IPR033116">
    <property type="entry name" value="TRYPSIN_SER"/>
</dbReference>
<dbReference type="InterPro" id="IPR001314">
    <property type="entry name" value="Peptidase_S1A"/>
</dbReference>
<evidence type="ECO:0000256" key="3">
    <source>
        <dbReference type="SAM" id="MobiDB-lite"/>
    </source>
</evidence>
<name>A0ABP0FLM0_CLALP</name>
<feature type="region of interest" description="Disordered" evidence="3">
    <location>
        <begin position="446"/>
        <end position="467"/>
    </location>
</feature>
<keyword evidence="7" id="KW-1185">Reference proteome</keyword>
<gene>
    <name evidence="6" type="ORF">CVLEPA_LOCUS9568</name>
</gene>
<dbReference type="Gene3D" id="2.20.100.10">
    <property type="entry name" value="Thrombospondin type-1 (TSP1) repeat"/>
    <property type="match status" value="8"/>
</dbReference>
<dbReference type="CDD" id="cd00190">
    <property type="entry name" value="Tryp_SPc"/>
    <property type="match status" value="1"/>
</dbReference>
<sequence>MLRFAVFSNTLLIVGFTLLANCQALSRNFNDSADKIIVGNEEDNRLLSISSADVKQKSTNRDFYQNFLRKISQKEKPYNGVALQRHRRQLKFNFPATRSGWVSRDFFNFLNFACRSSERPCPTWSEWFGEDQCSVTCGGGTRLLRRYCKHRKPSRGCDGESTRREECNIQECPSWSSWSSSSSCSRTCGIGQMVLKRTCLLGSENVSGCRGEKDKILSCSARDPCPSKWTSWSHYGSCSRSCGTEGRRLRVRICQGLRNDSLQCVGESMESSPCDFETKCPGKYSEWGEWTSCDQPCGTWSRANRSRICLRQPCSEESMIEGTLCPVQHCNASVNVTEATNIASLEGSSDITEEWSQWSVCSASCGELGVQKRSRKYWSNDVGVTLFADSASETRMCPQAVACPRWDKWSSWSSCIGGCTGRRFRQRYCVIRRFLPTVNARELNGTHSESLNKTEDNEEASRLRRSSSTLSPATSDFFLIFATSRFIEEVIDSERCNGGYKESYQLDSCSNGCRAHWPSWSSCSSSCGAGVATSQRTCGTNDDVCEGDVIKYKRCFSPPCWTKWTPFSSCTTSCGESGLRVRSRQCIETTDSIPGYGSCHGNATDAERCNTQVCPRWGEWGGYSPCSVSCGGGTKYMTRICEQGICEGKRFLVESCNYDPCPYWTDWTPFTCCSVTCGTGEKSRERECRNGEPGEKGCIGATHEMSACDAGPCNFTQTALNDEECGIQPSLAMTKRATPGRLRIFGGKVSDSNRWPWQVSLQRYECVSGSHSCWSHFCGGTIVATQWILTAAHCIKNQRMKIRLDEPGDKLRVVVGMHFMNNLEQTETIKIKRIFIHPQYEYLTIVLSDIGLLKLERPVDISSRVQPACLPQMRSPVHGEKCFVTGWGYAGNEPILSNELREAPIPVLDFNECMKLGSYYEFYLRQDHHMCAGDPETAETDSCEGDSGGPLMCVREDGHWYIAGVTSFAFAPCGTPNHVGIYAPITTYEGWIRSTIENFSHGGC</sequence>
<feature type="compositionally biased region" description="Basic and acidic residues" evidence="3">
    <location>
        <begin position="450"/>
        <end position="462"/>
    </location>
</feature>
<protein>
    <recommendedName>
        <fullName evidence="5">Peptidase S1 domain-containing protein</fullName>
    </recommendedName>
</protein>
<dbReference type="PROSITE" id="PS50092">
    <property type="entry name" value="TSP1"/>
    <property type="match status" value="9"/>
</dbReference>
<dbReference type="PROSITE" id="PS00135">
    <property type="entry name" value="TRYPSIN_SER"/>
    <property type="match status" value="1"/>
</dbReference>
<dbReference type="Pfam" id="PF00090">
    <property type="entry name" value="TSP_1"/>
    <property type="match status" value="8"/>
</dbReference>
<dbReference type="PRINTS" id="PR00722">
    <property type="entry name" value="CHYMOTRYPSIN"/>
</dbReference>
<dbReference type="InterPro" id="IPR009003">
    <property type="entry name" value="Peptidase_S1_PA"/>
</dbReference>
<dbReference type="Proteomes" id="UP001642483">
    <property type="component" value="Unassembled WGS sequence"/>
</dbReference>
<reference evidence="6 7" key="1">
    <citation type="submission" date="2024-02" db="EMBL/GenBank/DDBJ databases">
        <authorList>
            <person name="Daric V."/>
            <person name="Darras S."/>
        </authorList>
    </citation>
    <scope>NUCLEOTIDE SEQUENCE [LARGE SCALE GENOMIC DNA]</scope>
</reference>
<dbReference type="SMART" id="SM00020">
    <property type="entry name" value="Tryp_SPc"/>
    <property type="match status" value="1"/>
</dbReference>
<keyword evidence="2" id="KW-0645">Protease</keyword>
<keyword evidence="4" id="KW-0732">Signal</keyword>
<dbReference type="PROSITE" id="PS50240">
    <property type="entry name" value="TRYPSIN_DOM"/>
    <property type="match status" value="1"/>
</dbReference>
<evidence type="ECO:0000313" key="7">
    <source>
        <dbReference type="Proteomes" id="UP001642483"/>
    </source>
</evidence>
<dbReference type="SUPFAM" id="SSF82895">
    <property type="entry name" value="TSP-1 type 1 repeat"/>
    <property type="match status" value="8"/>
</dbReference>
<keyword evidence="2" id="KW-0378">Hydrolase</keyword>
<dbReference type="PANTHER" id="PTHR24253">
    <property type="entry name" value="TRANSMEMBRANE PROTEASE SERINE"/>
    <property type="match status" value="1"/>
</dbReference>
<dbReference type="Gene3D" id="2.40.10.10">
    <property type="entry name" value="Trypsin-like serine proteases"/>
    <property type="match status" value="1"/>
</dbReference>
<dbReference type="PANTHER" id="PTHR24253:SF55">
    <property type="entry name" value="TRANSMEMBRANE PROTEASE SERINE 13"/>
    <property type="match status" value="1"/>
</dbReference>
<comment type="caution">
    <text evidence="6">The sequence shown here is derived from an EMBL/GenBank/DDBJ whole genome shotgun (WGS) entry which is preliminary data.</text>
</comment>
<dbReference type="InterPro" id="IPR000884">
    <property type="entry name" value="TSP1_rpt"/>
</dbReference>
<dbReference type="SUPFAM" id="SSF50494">
    <property type="entry name" value="Trypsin-like serine proteases"/>
    <property type="match status" value="1"/>
</dbReference>
<keyword evidence="1" id="KW-1015">Disulfide bond</keyword>
<evidence type="ECO:0000259" key="5">
    <source>
        <dbReference type="PROSITE" id="PS50240"/>
    </source>
</evidence>
<evidence type="ECO:0000313" key="6">
    <source>
        <dbReference type="EMBL" id="CAK8679320.1"/>
    </source>
</evidence>
<accession>A0ABP0FLM0</accession>
<dbReference type="InterPro" id="IPR018114">
    <property type="entry name" value="TRYPSIN_HIS"/>
</dbReference>
<feature type="domain" description="Peptidase S1" evidence="5">
    <location>
        <begin position="744"/>
        <end position="997"/>
    </location>
</feature>
<proteinExistence type="predicted"/>
<dbReference type="InterPro" id="IPR036383">
    <property type="entry name" value="TSP1_rpt_sf"/>
</dbReference>
<dbReference type="EMBL" id="CAWYQH010000057">
    <property type="protein sequence ID" value="CAK8679320.1"/>
    <property type="molecule type" value="Genomic_DNA"/>
</dbReference>
<feature type="signal peptide" evidence="4">
    <location>
        <begin position="1"/>
        <end position="24"/>
    </location>
</feature>
<evidence type="ECO:0000256" key="1">
    <source>
        <dbReference type="ARBA" id="ARBA00023157"/>
    </source>
</evidence>
<dbReference type="Pfam" id="PF00089">
    <property type="entry name" value="Trypsin"/>
    <property type="match status" value="1"/>
</dbReference>
<dbReference type="SMART" id="SM00209">
    <property type="entry name" value="TSP1"/>
    <property type="match status" value="10"/>
</dbReference>